<evidence type="ECO:0000256" key="6">
    <source>
        <dbReference type="ARBA" id="ARBA00023125"/>
    </source>
</evidence>
<keyword evidence="5" id="KW-0862">Zinc</keyword>
<dbReference type="FunFam" id="3.30.160.60:FF:001159">
    <property type="entry name" value="Protein glass"/>
    <property type="match status" value="1"/>
</dbReference>
<name>A0A087UFG0_STEMI</name>
<comment type="subcellular location">
    <subcellularLocation>
        <location evidence="1">Nucleus</location>
    </subcellularLocation>
</comment>
<dbReference type="SUPFAM" id="SSF57667">
    <property type="entry name" value="beta-beta-alpha zinc fingers"/>
    <property type="match status" value="3"/>
</dbReference>
<dbReference type="PROSITE" id="PS00028">
    <property type="entry name" value="ZINC_FINGER_C2H2_1"/>
    <property type="match status" value="5"/>
</dbReference>
<dbReference type="PANTHER" id="PTHR24394:SF29">
    <property type="entry name" value="MYONEURIN"/>
    <property type="match status" value="1"/>
</dbReference>
<keyword evidence="11" id="KW-1185">Reference proteome</keyword>
<dbReference type="EMBL" id="KK119587">
    <property type="protein sequence ID" value="KFM76099.1"/>
    <property type="molecule type" value="Genomic_DNA"/>
</dbReference>
<dbReference type="InterPro" id="IPR002492">
    <property type="entry name" value="Transposase_Tc1-like"/>
</dbReference>
<keyword evidence="6" id="KW-0238">DNA-binding</keyword>
<dbReference type="Pfam" id="PF00096">
    <property type="entry name" value="zf-C2H2"/>
    <property type="match status" value="5"/>
</dbReference>
<accession>A0A087UFG0</accession>
<dbReference type="AlphaFoldDB" id="A0A087UFG0"/>
<feature type="domain" description="C2H2-type" evidence="9">
    <location>
        <begin position="523"/>
        <end position="550"/>
    </location>
</feature>
<keyword evidence="4 8" id="KW-0863">Zinc-finger</keyword>
<dbReference type="FunFam" id="3.30.160.60:FF:002343">
    <property type="entry name" value="Zinc finger protein 33A"/>
    <property type="match status" value="1"/>
</dbReference>
<dbReference type="InterPro" id="IPR013087">
    <property type="entry name" value="Znf_C2H2_type"/>
</dbReference>
<dbReference type="FunFam" id="3.30.160.60:FF:000875">
    <property type="entry name" value="zinc finger protein 236 isoform X7"/>
    <property type="match status" value="1"/>
</dbReference>
<feature type="domain" description="C2H2-type" evidence="9">
    <location>
        <begin position="579"/>
        <end position="606"/>
    </location>
</feature>
<feature type="non-terminal residue" evidence="10">
    <location>
        <position position="633"/>
    </location>
</feature>
<evidence type="ECO:0000256" key="8">
    <source>
        <dbReference type="PROSITE-ProRule" id="PRU00042"/>
    </source>
</evidence>
<feature type="domain" description="C2H2-type" evidence="9">
    <location>
        <begin position="607"/>
        <end position="633"/>
    </location>
</feature>
<dbReference type="Proteomes" id="UP000054359">
    <property type="component" value="Unassembled WGS sequence"/>
</dbReference>
<dbReference type="GO" id="GO:0006313">
    <property type="term" value="P:DNA transposition"/>
    <property type="evidence" value="ECO:0007669"/>
    <property type="project" value="InterPro"/>
</dbReference>
<dbReference type="SMART" id="SM00355">
    <property type="entry name" value="ZnF_C2H2"/>
    <property type="match status" value="5"/>
</dbReference>
<protein>
    <submittedName>
        <fullName evidence="10">Protein glass</fullName>
    </submittedName>
</protein>
<dbReference type="GO" id="GO:0005634">
    <property type="term" value="C:nucleus"/>
    <property type="evidence" value="ECO:0007669"/>
    <property type="project" value="UniProtKB-SubCell"/>
</dbReference>
<dbReference type="Pfam" id="PF01498">
    <property type="entry name" value="HTH_Tnp_Tc3_2"/>
    <property type="match status" value="1"/>
</dbReference>
<evidence type="ECO:0000259" key="9">
    <source>
        <dbReference type="PROSITE" id="PS50157"/>
    </source>
</evidence>
<gene>
    <name evidence="10" type="ORF">X975_09308</name>
</gene>
<dbReference type="PROSITE" id="PS50157">
    <property type="entry name" value="ZINC_FINGER_C2H2_2"/>
    <property type="match status" value="5"/>
</dbReference>
<keyword evidence="2" id="KW-0479">Metal-binding</keyword>
<dbReference type="PANTHER" id="PTHR24394">
    <property type="entry name" value="ZINC FINGER PROTEIN"/>
    <property type="match status" value="1"/>
</dbReference>
<dbReference type="OrthoDB" id="8113227at2759"/>
<dbReference type="GO" id="GO:0008270">
    <property type="term" value="F:zinc ion binding"/>
    <property type="evidence" value="ECO:0007669"/>
    <property type="project" value="UniProtKB-KW"/>
</dbReference>
<dbReference type="GO" id="GO:0003677">
    <property type="term" value="F:DNA binding"/>
    <property type="evidence" value="ECO:0007669"/>
    <property type="project" value="UniProtKB-KW"/>
</dbReference>
<sequence>MEMGMSQADAARRLSVSGSVVHRLWNQFKSEDSVSRRHVPGRSRVTTPAGDRYLALSARRKSNITAPELMTDHLVATGKRISVTTVRRCLDNTGLHARRPFVCVPLTRGRRGARLCWARETRLMDQSTMCVCCLHRRVQVHIREHFRSSADLEGTMHQIKPIPHCGKTQLQREYSPHKEFKNHDPNDVYISMKHPLVHNNGNQISGQVSAQTQTFGGQLSPLGSMSHNVYNQSIPRNICLDSSVCPQVTQGHHVSVQSVPTSNVSYNAYPQIQVSGTGNVAGTGGVFYTSDFSAPPSAGQTHSTVFPTAMSVNLSMNMTMGVPNFGDHFVGTATSSVPANHVQWTAAVPPTQYGANGASTMVPGYGQPVQMQYNAPSPTHASGGAAGTYTFTAEFRPADSLSLPSIDREFSSCSTSLKAMPGAFYPCKHGTVAVPVESNQSGLPVMFKPKPRSIPTGRAACFPAGIVSETSPAQSTTILDSDTNNNDSNSSGKLNLCRICGKTYARPSTLKTHMRTHSGERPYKCGTCHKSFSQAANLTAHIRTHSGEKPFRCHVCDRRFSQSSSVTTHMRTHSGERPYRCYMCKKSFSDSSTLTKHLRIHSGEKPYQCKLCLLRFSQSGNLNRHMRVHAGSV</sequence>
<dbReference type="STRING" id="407821.A0A087UFG0"/>
<organism evidence="10 11">
    <name type="scientific">Stegodyphus mimosarum</name>
    <name type="common">African social velvet spider</name>
    <dbReference type="NCBI Taxonomy" id="407821"/>
    <lineage>
        <taxon>Eukaryota</taxon>
        <taxon>Metazoa</taxon>
        <taxon>Ecdysozoa</taxon>
        <taxon>Arthropoda</taxon>
        <taxon>Chelicerata</taxon>
        <taxon>Arachnida</taxon>
        <taxon>Araneae</taxon>
        <taxon>Araneomorphae</taxon>
        <taxon>Entelegynae</taxon>
        <taxon>Eresoidea</taxon>
        <taxon>Eresidae</taxon>
        <taxon>Stegodyphus</taxon>
    </lineage>
</organism>
<keyword evidence="3" id="KW-0677">Repeat</keyword>
<reference evidence="10 11" key="1">
    <citation type="submission" date="2013-11" db="EMBL/GenBank/DDBJ databases">
        <title>Genome sequencing of Stegodyphus mimosarum.</title>
        <authorList>
            <person name="Bechsgaard J."/>
        </authorList>
    </citation>
    <scope>NUCLEOTIDE SEQUENCE [LARGE SCALE GENOMIC DNA]</scope>
</reference>
<proteinExistence type="predicted"/>
<evidence type="ECO:0000256" key="3">
    <source>
        <dbReference type="ARBA" id="ARBA00022737"/>
    </source>
</evidence>
<evidence type="ECO:0000256" key="4">
    <source>
        <dbReference type="ARBA" id="ARBA00022771"/>
    </source>
</evidence>
<dbReference type="FunFam" id="3.30.160.60:FF:000065">
    <property type="entry name" value="B-cell CLL/lymphoma 6, member B"/>
    <property type="match status" value="1"/>
</dbReference>
<evidence type="ECO:0000313" key="10">
    <source>
        <dbReference type="EMBL" id="KFM76099.1"/>
    </source>
</evidence>
<dbReference type="GO" id="GO:0015074">
    <property type="term" value="P:DNA integration"/>
    <property type="evidence" value="ECO:0007669"/>
    <property type="project" value="InterPro"/>
</dbReference>
<keyword evidence="7" id="KW-0539">Nucleus</keyword>
<evidence type="ECO:0000256" key="5">
    <source>
        <dbReference type="ARBA" id="ARBA00022833"/>
    </source>
</evidence>
<feature type="domain" description="C2H2-type" evidence="9">
    <location>
        <begin position="495"/>
        <end position="522"/>
    </location>
</feature>
<dbReference type="FunFam" id="3.30.160.60:FF:000290">
    <property type="entry name" value="Zinc finger protein 697 isoform X1"/>
    <property type="match status" value="1"/>
</dbReference>
<dbReference type="SUPFAM" id="SSF46689">
    <property type="entry name" value="Homeodomain-like"/>
    <property type="match status" value="1"/>
</dbReference>
<evidence type="ECO:0000313" key="11">
    <source>
        <dbReference type="Proteomes" id="UP000054359"/>
    </source>
</evidence>
<dbReference type="OMA" id="YRCYMCK"/>
<dbReference type="InterPro" id="IPR036236">
    <property type="entry name" value="Znf_C2H2_sf"/>
</dbReference>
<dbReference type="InterPro" id="IPR009057">
    <property type="entry name" value="Homeodomain-like_sf"/>
</dbReference>
<evidence type="ECO:0000256" key="7">
    <source>
        <dbReference type="ARBA" id="ARBA00023242"/>
    </source>
</evidence>
<feature type="domain" description="C2H2-type" evidence="9">
    <location>
        <begin position="551"/>
        <end position="578"/>
    </location>
</feature>
<evidence type="ECO:0000256" key="2">
    <source>
        <dbReference type="ARBA" id="ARBA00022723"/>
    </source>
</evidence>
<evidence type="ECO:0000256" key="1">
    <source>
        <dbReference type="ARBA" id="ARBA00004123"/>
    </source>
</evidence>
<dbReference type="Gene3D" id="3.30.160.60">
    <property type="entry name" value="Classic Zinc Finger"/>
    <property type="match status" value="5"/>
</dbReference>
<dbReference type="GO" id="GO:0000981">
    <property type="term" value="F:DNA-binding transcription factor activity, RNA polymerase II-specific"/>
    <property type="evidence" value="ECO:0007669"/>
    <property type="project" value="TreeGrafter"/>
</dbReference>